<dbReference type="SUPFAM" id="SSF51338">
    <property type="entry name" value="Composite domain of metallo-dependent hydrolases"/>
    <property type="match status" value="1"/>
</dbReference>
<comment type="caution">
    <text evidence="2">The sequence shown here is derived from an EMBL/GenBank/DDBJ whole genome shotgun (WGS) entry which is preliminary data.</text>
</comment>
<dbReference type="PANTHER" id="PTHR43135">
    <property type="entry name" value="ALPHA-D-RIBOSE 1-METHYLPHOSPHONATE 5-TRIPHOSPHATE DIPHOSPHATASE"/>
    <property type="match status" value="1"/>
</dbReference>
<name>A0A0G2EQF7_PHACM</name>
<proteinExistence type="predicted"/>
<dbReference type="Pfam" id="PF01979">
    <property type="entry name" value="Amidohydro_1"/>
    <property type="match status" value="1"/>
</dbReference>
<dbReference type="SUPFAM" id="SSF51556">
    <property type="entry name" value="Metallo-dependent hydrolases"/>
    <property type="match status" value="1"/>
</dbReference>
<dbReference type="GO" id="GO:0016810">
    <property type="term" value="F:hydrolase activity, acting on carbon-nitrogen (but not peptide) bonds"/>
    <property type="evidence" value="ECO:0007669"/>
    <property type="project" value="InterPro"/>
</dbReference>
<keyword evidence="2" id="KW-0378">Hydrolase</keyword>
<dbReference type="InterPro" id="IPR011059">
    <property type="entry name" value="Metal-dep_hydrolase_composite"/>
</dbReference>
<protein>
    <submittedName>
        <fullName evidence="2">Putative amidohydrolase</fullName>
    </submittedName>
</protein>
<dbReference type="PANTHER" id="PTHR43135:SF3">
    <property type="entry name" value="ALPHA-D-RIBOSE 1-METHYLPHOSPHONATE 5-TRIPHOSPHATE DIPHOSPHATASE"/>
    <property type="match status" value="1"/>
</dbReference>
<sequence length="305" mass="32766">MPGLWDCHVHFSSASSGDGPGYLAWLQAHPATCGANLARGCWETIQAGYTSVRDVAGYGCEIAKAVEDVIKVLASGGIMSRDDDPNYAQFSPEELRVIVEEAERQGRIVAAHVHGKPGIINAINAGCKTLEHVSYGDEEVVKLMKEKKVLWIATRACIDYLIANSNEMEPESRRKVKALASAHKEAYELAIESGTDIALGTDGPPGVNFAKEIEAAVKCGMTNLQALRAATAMGPRSIGGMAKKSGQLKVGYDADVLALERNPIQDVSVLQNWACITHVWKAGRLLKGPGVRPWGEGGEWDPAYP</sequence>
<evidence type="ECO:0000259" key="1">
    <source>
        <dbReference type="Pfam" id="PF01979"/>
    </source>
</evidence>
<evidence type="ECO:0000313" key="3">
    <source>
        <dbReference type="Proteomes" id="UP000053317"/>
    </source>
</evidence>
<organism evidence="2 3">
    <name type="scientific">Phaeomoniella chlamydospora</name>
    <name type="common">Phaeoacremonium chlamydosporum</name>
    <dbReference type="NCBI Taxonomy" id="158046"/>
    <lineage>
        <taxon>Eukaryota</taxon>
        <taxon>Fungi</taxon>
        <taxon>Dikarya</taxon>
        <taxon>Ascomycota</taxon>
        <taxon>Pezizomycotina</taxon>
        <taxon>Eurotiomycetes</taxon>
        <taxon>Chaetothyriomycetidae</taxon>
        <taxon>Phaeomoniellales</taxon>
        <taxon>Phaeomoniellaceae</taxon>
        <taxon>Phaeomoniella</taxon>
    </lineage>
</organism>
<dbReference type="EMBL" id="LCWF01000060">
    <property type="protein sequence ID" value="KKY24356.1"/>
    <property type="molecule type" value="Genomic_DNA"/>
</dbReference>
<dbReference type="InterPro" id="IPR006680">
    <property type="entry name" value="Amidohydro-rel"/>
</dbReference>
<feature type="domain" description="Amidohydrolase-related" evidence="1">
    <location>
        <begin position="62"/>
        <end position="285"/>
    </location>
</feature>
<gene>
    <name evidence="2" type="ORF">UCRPC4_g02466</name>
</gene>
<keyword evidence="3" id="KW-1185">Reference proteome</keyword>
<evidence type="ECO:0000313" key="2">
    <source>
        <dbReference type="EMBL" id="KKY24356.1"/>
    </source>
</evidence>
<dbReference type="InterPro" id="IPR051781">
    <property type="entry name" value="Metallo-dep_Hydrolase"/>
</dbReference>
<dbReference type="InterPro" id="IPR032466">
    <property type="entry name" value="Metal_Hydrolase"/>
</dbReference>
<dbReference type="Gene3D" id="3.20.20.140">
    <property type="entry name" value="Metal-dependent hydrolases"/>
    <property type="match status" value="2"/>
</dbReference>
<dbReference type="AlphaFoldDB" id="A0A0G2EQF7"/>
<reference evidence="2 3" key="1">
    <citation type="submission" date="2015-05" db="EMBL/GenBank/DDBJ databases">
        <title>Distinctive expansion of gene families associated with plant cell wall degradation and secondary metabolism in the genomes of grapevine trunk pathogens.</title>
        <authorList>
            <person name="Lawrence D.P."/>
            <person name="Travadon R."/>
            <person name="Rolshausen P.E."/>
            <person name="Baumgartner K."/>
        </authorList>
    </citation>
    <scope>NUCLEOTIDE SEQUENCE [LARGE SCALE GENOMIC DNA]</scope>
    <source>
        <strain evidence="2">UCRPC4</strain>
    </source>
</reference>
<dbReference type="Proteomes" id="UP000053317">
    <property type="component" value="Unassembled WGS sequence"/>
</dbReference>
<accession>A0A0G2EQF7</accession>
<reference evidence="2 3" key="2">
    <citation type="submission" date="2015-05" db="EMBL/GenBank/DDBJ databases">
        <authorList>
            <person name="Morales-Cruz A."/>
            <person name="Amrine K.C."/>
            <person name="Cantu D."/>
        </authorList>
    </citation>
    <scope>NUCLEOTIDE SEQUENCE [LARGE SCALE GENOMIC DNA]</scope>
    <source>
        <strain evidence="2">UCRPC4</strain>
    </source>
</reference>
<dbReference type="OrthoDB" id="5595695at2759"/>